<dbReference type="eggNOG" id="COG3177">
    <property type="taxonomic scope" value="Bacteria"/>
</dbReference>
<evidence type="ECO:0000313" key="4">
    <source>
        <dbReference type="EMBL" id="EET85964.1"/>
    </source>
</evidence>
<proteinExistence type="predicted"/>
<comment type="caution">
    <text evidence="4">The sequence shown here is derived from an EMBL/GenBank/DDBJ whole genome shotgun (WGS) entry which is preliminary data.</text>
</comment>
<dbReference type="STRING" id="536227.Ccar_22525"/>
<accession>C6PXT3</accession>
<dbReference type="EMBL" id="ACVI01000069">
    <property type="protein sequence ID" value="EET85964.1"/>
    <property type="molecule type" value="Genomic_DNA"/>
</dbReference>
<evidence type="ECO:0000313" key="5">
    <source>
        <dbReference type="Proteomes" id="UP000004198"/>
    </source>
</evidence>
<feature type="domain" description="Fido" evidence="3">
    <location>
        <begin position="108"/>
        <end position="262"/>
    </location>
</feature>
<dbReference type="PANTHER" id="PTHR13504">
    <property type="entry name" value="FIDO DOMAIN-CONTAINING PROTEIN DDB_G0283145"/>
    <property type="match status" value="1"/>
</dbReference>
<dbReference type="GO" id="GO:0005524">
    <property type="term" value="F:ATP binding"/>
    <property type="evidence" value="ECO:0007669"/>
    <property type="project" value="UniProtKB-KW"/>
</dbReference>
<keyword evidence="2" id="KW-0067">ATP-binding</keyword>
<dbReference type="InterPro" id="IPR036597">
    <property type="entry name" value="Fido-like_dom_sf"/>
</dbReference>
<feature type="binding site" evidence="2">
    <location>
        <begin position="200"/>
        <end position="207"/>
    </location>
    <ligand>
        <name>ATP</name>
        <dbReference type="ChEBI" id="CHEBI:30616"/>
    </ligand>
</feature>
<dbReference type="AlphaFoldDB" id="C6PXT3"/>
<sequence length="348" mass="40371">MMFFENNRLYDIAVPMKIVRLLSVINEYKGKQDLYKQQSPQILETLNEVSIIQSAESSNRIEGIYTSEKRLKEILHNKVTPKNRSEGEIAGYRDVLDTIHSSWEGVPVSSNVILQLHRDLYKFSPGKGGVFKSQDNVIEEVLPDGRRFIRFNPVKAFYTPNYVENLCRYYNEEIKKEEIEPLILIGAFILDFLCIHPFNDGNGRMARLLTLLLLYKSGFEVGKFVSLEKIIEDSKESYYETLNKSSMLWHEGKHDLFIWVEYLLGTLLAAYREFENRVGIVSNKRGNKSERIEKSIEKFLGNFTKEDIRNACPEVGESTINRVLEKLKQEGKIQSIGKGRNAKWKRLK</sequence>
<dbReference type="Gene3D" id="1.10.3290.10">
    <property type="entry name" value="Fido-like domain"/>
    <property type="match status" value="1"/>
</dbReference>
<keyword evidence="5" id="KW-1185">Reference proteome</keyword>
<dbReference type="PATRIC" id="fig|536227.13.peg.4660"/>
<protein>
    <submittedName>
        <fullName evidence="4">Filamentation induced by cAMP protein Fic</fullName>
    </submittedName>
</protein>
<dbReference type="InterPro" id="IPR040198">
    <property type="entry name" value="Fido_containing"/>
</dbReference>
<dbReference type="Proteomes" id="UP000004198">
    <property type="component" value="Unassembled WGS sequence"/>
</dbReference>
<evidence type="ECO:0000259" key="3">
    <source>
        <dbReference type="PROSITE" id="PS51459"/>
    </source>
</evidence>
<dbReference type="RefSeq" id="WP_007062485.1">
    <property type="nucleotide sequence ID" value="NZ_ACVI01000069.1"/>
</dbReference>
<dbReference type="OrthoDB" id="9813719at2"/>
<name>C6PXT3_9CLOT</name>
<feature type="binding site" evidence="2">
    <location>
        <begin position="238"/>
        <end position="239"/>
    </location>
    <ligand>
        <name>ATP</name>
        <dbReference type="ChEBI" id="CHEBI:30616"/>
    </ligand>
</feature>
<evidence type="ECO:0000256" key="2">
    <source>
        <dbReference type="PIRSR" id="PIRSR640198-2"/>
    </source>
</evidence>
<dbReference type="KEGG" id="cck:Ccar_22525"/>
<keyword evidence="2" id="KW-0547">Nucleotide-binding</keyword>
<dbReference type="InterPro" id="IPR003812">
    <property type="entry name" value="Fido"/>
</dbReference>
<dbReference type="SUPFAM" id="SSF140931">
    <property type="entry name" value="Fic-like"/>
    <property type="match status" value="1"/>
</dbReference>
<organism evidence="4 5">
    <name type="scientific">Clostridium carboxidivorans P7</name>
    <dbReference type="NCBI Taxonomy" id="536227"/>
    <lineage>
        <taxon>Bacteria</taxon>
        <taxon>Bacillati</taxon>
        <taxon>Bacillota</taxon>
        <taxon>Clostridia</taxon>
        <taxon>Eubacteriales</taxon>
        <taxon>Clostridiaceae</taxon>
        <taxon>Clostridium</taxon>
    </lineage>
</organism>
<dbReference type="PROSITE" id="PS51459">
    <property type="entry name" value="FIDO"/>
    <property type="match status" value="1"/>
</dbReference>
<feature type="active site" evidence="1">
    <location>
        <position position="196"/>
    </location>
</feature>
<gene>
    <name evidence="4" type="ORF">CcarbDRAFT_3600</name>
</gene>
<dbReference type="PANTHER" id="PTHR13504:SF38">
    <property type="entry name" value="FIDO DOMAIN-CONTAINING PROTEIN"/>
    <property type="match status" value="1"/>
</dbReference>
<evidence type="ECO:0000256" key="1">
    <source>
        <dbReference type="PIRSR" id="PIRSR640198-1"/>
    </source>
</evidence>
<dbReference type="Pfam" id="PF02661">
    <property type="entry name" value="Fic"/>
    <property type="match status" value="1"/>
</dbReference>
<reference evidence="4 5" key="1">
    <citation type="submission" date="2009-06" db="EMBL/GenBank/DDBJ databases">
        <title>The draft genome of Clostridium carboxidivorans P7.</title>
        <authorList>
            <consortium name="US DOE Joint Genome Institute (JGI-PGF)"/>
            <person name="Lucas S."/>
            <person name="Copeland A."/>
            <person name="Lapidus A."/>
            <person name="Glavina del Rio T."/>
            <person name="Tice H."/>
            <person name="Bruce D."/>
            <person name="Goodwin L."/>
            <person name="Pitluck S."/>
            <person name="Larimer F."/>
            <person name="Land M.L."/>
            <person name="Hauser L."/>
            <person name="Hemme C.L."/>
        </authorList>
    </citation>
    <scope>NUCLEOTIDE SEQUENCE [LARGE SCALE GENOMIC DNA]</scope>
    <source>
        <strain evidence="4 5">P7</strain>
    </source>
</reference>